<sequence length="40" mass="4654">MDNYNQNTFSIINCLAVVFDDFTPVFCYDDIDVYSININP</sequence>
<proteinExistence type="predicted"/>
<keyword evidence="1" id="KW-0614">Plasmid</keyword>
<protein>
    <submittedName>
        <fullName evidence="1">Uncharacterized protein</fullName>
    </submittedName>
</protein>
<evidence type="ECO:0000313" key="2">
    <source>
        <dbReference type="Proteomes" id="UP000000268"/>
    </source>
</evidence>
<dbReference type="EMBL" id="CP000838">
    <property type="protein sequence ID" value="ABW31385.1"/>
    <property type="molecule type" value="Genomic_DNA"/>
</dbReference>
<dbReference type="AlphaFoldDB" id="A8ZKR7"/>
<evidence type="ECO:0000313" key="1">
    <source>
        <dbReference type="EMBL" id="ABW31385.1"/>
    </source>
</evidence>
<name>A8ZKR7_ACAM1</name>
<reference evidence="1 2" key="1">
    <citation type="journal article" date="2008" name="Proc. Natl. Acad. Sci. U.S.A.">
        <title>Niche adaptation and genome expansion in the chlorophyll d-producing cyanobacterium Acaryochloris marina.</title>
        <authorList>
            <person name="Swingley W.D."/>
            <person name="Chen M."/>
            <person name="Cheung P.C."/>
            <person name="Conrad A.L."/>
            <person name="Dejesa L.C."/>
            <person name="Hao J."/>
            <person name="Honchak B.M."/>
            <person name="Karbach L.E."/>
            <person name="Kurdoglu A."/>
            <person name="Lahiri S."/>
            <person name="Mastrian S.D."/>
            <person name="Miyashita H."/>
            <person name="Page L."/>
            <person name="Ramakrishna P."/>
            <person name="Satoh S."/>
            <person name="Sattley W.M."/>
            <person name="Shimada Y."/>
            <person name="Taylor H.L."/>
            <person name="Tomo T."/>
            <person name="Tsuchiya T."/>
            <person name="Wang Z.T."/>
            <person name="Raymond J."/>
            <person name="Mimuro M."/>
            <person name="Blankenship R.E."/>
            <person name="Touchman J.W."/>
        </authorList>
    </citation>
    <scope>NUCLEOTIDE SEQUENCE [LARGE SCALE GENOMIC DNA]</scope>
    <source>
        <strain evidence="2">MBIC 11017</strain>
        <plasmid evidence="2">Plasmid pREB1</plasmid>
    </source>
</reference>
<dbReference type="HOGENOM" id="CLU_3283149_0_0_3"/>
<geneLocation type="plasmid" evidence="1 2">
    <name>pREB1</name>
</geneLocation>
<keyword evidence="2" id="KW-1185">Reference proteome</keyword>
<dbReference type="KEGG" id="amr:AM1_A0267"/>
<accession>A8ZKR7</accession>
<dbReference type="Proteomes" id="UP000000268">
    <property type="component" value="Plasmid pREB1"/>
</dbReference>
<gene>
    <name evidence="1" type="ordered locus">AM1_A0267</name>
</gene>
<organism evidence="1 2">
    <name type="scientific">Acaryochloris marina (strain MBIC 11017)</name>
    <dbReference type="NCBI Taxonomy" id="329726"/>
    <lineage>
        <taxon>Bacteria</taxon>
        <taxon>Bacillati</taxon>
        <taxon>Cyanobacteriota</taxon>
        <taxon>Cyanophyceae</taxon>
        <taxon>Acaryochloridales</taxon>
        <taxon>Acaryochloridaceae</taxon>
        <taxon>Acaryochloris</taxon>
    </lineage>
</organism>